<proteinExistence type="predicted"/>
<evidence type="ECO:0000313" key="2">
    <source>
        <dbReference type="Proteomes" id="UP001341281"/>
    </source>
</evidence>
<evidence type="ECO:0000313" key="1">
    <source>
        <dbReference type="EMBL" id="WVZ62190.1"/>
    </source>
</evidence>
<accession>A0AAQ3SWK2</accession>
<feature type="non-terminal residue" evidence="1">
    <location>
        <position position="179"/>
    </location>
</feature>
<reference evidence="1 2" key="1">
    <citation type="submission" date="2024-02" db="EMBL/GenBank/DDBJ databases">
        <title>High-quality chromosome-scale genome assembly of Pensacola bahiagrass (Paspalum notatum Flugge var. saurae).</title>
        <authorList>
            <person name="Vega J.M."/>
            <person name="Podio M."/>
            <person name="Orjuela J."/>
            <person name="Siena L.A."/>
            <person name="Pessino S.C."/>
            <person name="Combes M.C."/>
            <person name="Mariac C."/>
            <person name="Albertini E."/>
            <person name="Pupilli F."/>
            <person name="Ortiz J.P.A."/>
            <person name="Leblanc O."/>
        </authorList>
    </citation>
    <scope>NUCLEOTIDE SEQUENCE [LARGE SCALE GENOMIC DNA]</scope>
    <source>
        <strain evidence="1">R1</strain>
        <tissue evidence="1">Leaf</tissue>
    </source>
</reference>
<gene>
    <name evidence="1" type="ORF">U9M48_011963</name>
</gene>
<sequence length="179" mass="20645">QPCGLYTDVLFIWSSFSSIAIHIIQGHNASRLQGSLPMEFTPLPHVAARRRHGLPLRMQSGRRSGERGIWWRWTDYLPLVCHLDLFTPNFSRFCIHGGKRTENKRTQRGGESKRELSLESDWMFASCEMHAERSFSAGKETAVPLFQTCSHSSFPKEYKPTKFLQKTYDPNRPLAKMQS</sequence>
<organism evidence="1 2">
    <name type="scientific">Paspalum notatum var. saurae</name>
    <dbReference type="NCBI Taxonomy" id="547442"/>
    <lineage>
        <taxon>Eukaryota</taxon>
        <taxon>Viridiplantae</taxon>
        <taxon>Streptophyta</taxon>
        <taxon>Embryophyta</taxon>
        <taxon>Tracheophyta</taxon>
        <taxon>Spermatophyta</taxon>
        <taxon>Magnoliopsida</taxon>
        <taxon>Liliopsida</taxon>
        <taxon>Poales</taxon>
        <taxon>Poaceae</taxon>
        <taxon>PACMAD clade</taxon>
        <taxon>Panicoideae</taxon>
        <taxon>Andropogonodae</taxon>
        <taxon>Paspaleae</taxon>
        <taxon>Paspalinae</taxon>
        <taxon>Paspalum</taxon>
    </lineage>
</organism>
<dbReference type="EMBL" id="CP144747">
    <property type="protein sequence ID" value="WVZ62190.1"/>
    <property type="molecule type" value="Genomic_DNA"/>
</dbReference>
<name>A0AAQ3SWK2_PASNO</name>
<dbReference type="Proteomes" id="UP001341281">
    <property type="component" value="Chromosome 03"/>
</dbReference>
<keyword evidence="2" id="KW-1185">Reference proteome</keyword>
<dbReference type="AlphaFoldDB" id="A0AAQ3SWK2"/>
<protein>
    <submittedName>
        <fullName evidence="1">Uncharacterized protein</fullName>
    </submittedName>
</protein>